<dbReference type="Proteomes" id="UP000054477">
    <property type="component" value="Unassembled WGS sequence"/>
</dbReference>
<sequence>MSMPNIHDLPPEILGHILKSLHREMMKREGEVDMGLAAVCLTCKRWKDFAFSTPELWSCIEIIVDLDIKILPSYAKVSDWLSRSRNQPLSLVIMGERLRQSESTTALLQLLIAHSHRWYRLSLCFGPHFGVVELPDNFLAPILESATSESLRPGFKDNHLFYEKLLRGAPALRKFTYQGYDWAYFLPNRLHLEPLRSFDLKRFLSASYALTILERGVNLQTCSLQIAGCNGPPAKPVTSSVGCLSLLVDGVDGPKEFFRFLDAWSLTNLSIIFSEPRYAYEQNTLFYILSKTHSRLSTLTITNVEIPEDKFIDCLMLLSELATLRIMKPLDVTKPIENQISNKIMNLLTFQGGGSPKPLCPLLETITLELCVGADDGLLSEMVQSRHCSPNVLRKDGVAILKELDAVLPRSMHTLDEEGLKKLYEEGLRGSLKLI</sequence>
<dbReference type="InterPro" id="IPR036047">
    <property type="entry name" value="F-box-like_dom_sf"/>
</dbReference>
<evidence type="ECO:0000313" key="3">
    <source>
        <dbReference type="Proteomes" id="UP000054477"/>
    </source>
</evidence>
<dbReference type="EMBL" id="KN838639">
    <property type="protein sequence ID" value="KIJ99780.1"/>
    <property type="molecule type" value="Genomic_DNA"/>
</dbReference>
<dbReference type="InterPro" id="IPR001810">
    <property type="entry name" value="F-box_dom"/>
</dbReference>
<dbReference type="Gene3D" id="1.20.1280.50">
    <property type="match status" value="1"/>
</dbReference>
<dbReference type="Pfam" id="PF12937">
    <property type="entry name" value="F-box-like"/>
    <property type="match status" value="1"/>
</dbReference>
<evidence type="ECO:0000259" key="1">
    <source>
        <dbReference type="Pfam" id="PF12937"/>
    </source>
</evidence>
<keyword evidence="3" id="KW-1185">Reference proteome</keyword>
<dbReference type="OrthoDB" id="2919606at2759"/>
<protein>
    <recommendedName>
        <fullName evidence="1">F-box domain-containing protein</fullName>
    </recommendedName>
</protein>
<feature type="domain" description="F-box" evidence="1">
    <location>
        <begin position="6"/>
        <end position="60"/>
    </location>
</feature>
<dbReference type="SUPFAM" id="SSF81383">
    <property type="entry name" value="F-box domain"/>
    <property type="match status" value="1"/>
</dbReference>
<dbReference type="AlphaFoldDB" id="A0A0C9X421"/>
<accession>A0A0C9X421</accession>
<organism evidence="2 3">
    <name type="scientific">Laccaria amethystina LaAM-08-1</name>
    <dbReference type="NCBI Taxonomy" id="1095629"/>
    <lineage>
        <taxon>Eukaryota</taxon>
        <taxon>Fungi</taxon>
        <taxon>Dikarya</taxon>
        <taxon>Basidiomycota</taxon>
        <taxon>Agaricomycotina</taxon>
        <taxon>Agaricomycetes</taxon>
        <taxon>Agaricomycetidae</taxon>
        <taxon>Agaricales</taxon>
        <taxon>Agaricineae</taxon>
        <taxon>Hydnangiaceae</taxon>
        <taxon>Laccaria</taxon>
    </lineage>
</organism>
<reference evidence="3" key="2">
    <citation type="submission" date="2015-01" db="EMBL/GenBank/DDBJ databases">
        <title>Evolutionary Origins and Diversification of the Mycorrhizal Mutualists.</title>
        <authorList>
            <consortium name="DOE Joint Genome Institute"/>
            <consortium name="Mycorrhizal Genomics Consortium"/>
            <person name="Kohler A."/>
            <person name="Kuo A."/>
            <person name="Nagy L.G."/>
            <person name="Floudas D."/>
            <person name="Copeland A."/>
            <person name="Barry K.W."/>
            <person name="Cichocki N."/>
            <person name="Veneault-Fourrey C."/>
            <person name="LaButti K."/>
            <person name="Lindquist E.A."/>
            <person name="Lipzen A."/>
            <person name="Lundell T."/>
            <person name="Morin E."/>
            <person name="Murat C."/>
            <person name="Riley R."/>
            <person name="Ohm R."/>
            <person name="Sun H."/>
            <person name="Tunlid A."/>
            <person name="Henrissat B."/>
            <person name="Grigoriev I.V."/>
            <person name="Hibbett D.S."/>
            <person name="Martin F."/>
        </authorList>
    </citation>
    <scope>NUCLEOTIDE SEQUENCE [LARGE SCALE GENOMIC DNA]</scope>
    <source>
        <strain evidence="3">LaAM-08-1</strain>
    </source>
</reference>
<dbReference type="HOGENOM" id="CLU_018544_12_4_1"/>
<proteinExistence type="predicted"/>
<reference evidence="2 3" key="1">
    <citation type="submission" date="2014-04" db="EMBL/GenBank/DDBJ databases">
        <authorList>
            <consortium name="DOE Joint Genome Institute"/>
            <person name="Kuo A."/>
            <person name="Kohler A."/>
            <person name="Nagy L.G."/>
            <person name="Floudas D."/>
            <person name="Copeland A."/>
            <person name="Barry K.W."/>
            <person name="Cichocki N."/>
            <person name="Veneault-Fourrey C."/>
            <person name="LaButti K."/>
            <person name="Lindquist E.A."/>
            <person name="Lipzen A."/>
            <person name="Lundell T."/>
            <person name="Morin E."/>
            <person name="Murat C."/>
            <person name="Sun H."/>
            <person name="Tunlid A."/>
            <person name="Henrissat B."/>
            <person name="Grigoriev I.V."/>
            <person name="Hibbett D.S."/>
            <person name="Martin F."/>
            <person name="Nordberg H.P."/>
            <person name="Cantor M.N."/>
            <person name="Hua S.X."/>
        </authorList>
    </citation>
    <scope>NUCLEOTIDE SEQUENCE [LARGE SCALE GENOMIC DNA]</scope>
    <source>
        <strain evidence="2 3">LaAM-08-1</strain>
    </source>
</reference>
<evidence type="ECO:0000313" key="2">
    <source>
        <dbReference type="EMBL" id="KIJ99780.1"/>
    </source>
</evidence>
<name>A0A0C9X421_9AGAR</name>
<gene>
    <name evidence="2" type="ORF">K443DRAFT_158500</name>
</gene>